<reference evidence="1 2" key="1">
    <citation type="submission" date="2023-04" db="EMBL/GenBank/DDBJ databases">
        <authorList>
            <person name="Otstavnykh N."/>
            <person name="Seitkalieva A."/>
            <person name="Bystritskaya E."/>
        </authorList>
    </citation>
    <scope>NUCLEOTIDE SEQUENCE [LARGE SCALE GENOMIC DNA]</scope>
    <source>
        <strain evidence="1 2">NRIC 0815</strain>
    </source>
</reference>
<protein>
    <submittedName>
        <fullName evidence="1">Helix-turn-helix domain-containing protein</fullName>
    </submittedName>
</protein>
<reference evidence="2" key="2">
    <citation type="submission" date="2023-07" db="EMBL/GenBank/DDBJ databases">
        <title>Genome-based characterization of strain KMM 296 and proposal for reclassification of Cobetia litoralis and Cobetia pacifica, and emended description of the species Cobetia amphilecti and Cobetia marina.</title>
        <authorList>
            <person name="Balabanova L."/>
            <person name="Nedashkovskaya O."/>
        </authorList>
    </citation>
    <scope>NUCLEOTIDE SEQUENCE [LARGE SCALE GENOMIC DNA]</scope>
    <source>
        <strain evidence="2">NRIC 0815</strain>
    </source>
</reference>
<evidence type="ECO:0000313" key="2">
    <source>
        <dbReference type="Proteomes" id="UP001229025"/>
    </source>
</evidence>
<comment type="caution">
    <text evidence="1">The sequence shown here is derived from an EMBL/GenBank/DDBJ whole genome shotgun (WGS) entry which is preliminary data.</text>
</comment>
<dbReference type="Proteomes" id="UP001229025">
    <property type="component" value="Unassembled WGS sequence"/>
</dbReference>
<name>A0ABT6UTK3_9GAMM</name>
<keyword evidence="2" id="KW-1185">Reference proteome</keyword>
<evidence type="ECO:0000313" key="1">
    <source>
        <dbReference type="EMBL" id="MDI5886047.1"/>
    </source>
</evidence>
<organism evidence="1 2">
    <name type="scientific">Cobetia amphilecti</name>
    <dbReference type="NCBI Taxonomy" id="1055104"/>
    <lineage>
        <taxon>Bacteria</taxon>
        <taxon>Pseudomonadati</taxon>
        <taxon>Pseudomonadota</taxon>
        <taxon>Gammaproteobacteria</taxon>
        <taxon>Oceanospirillales</taxon>
        <taxon>Halomonadaceae</taxon>
        <taxon>Cobetia</taxon>
    </lineage>
</organism>
<dbReference type="EMBL" id="JASCSA010000024">
    <property type="protein sequence ID" value="MDI5886047.1"/>
    <property type="molecule type" value="Genomic_DNA"/>
</dbReference>
<dbReference type="Pfam" id="PF13384">
    <property type="entry name" value="HTH_23"/>
    <property type="match status" value="1"/>
</dbReference>
<proteinExistence type="predicted"/>
<gene>
    <name evidence="1" type="ORF">QLT01_17015</name>
</gene>
<accession>A0ABT6UTK3</accession>
<sequence length="189" mass="20421">MVSICPELEAKAIVMLEAGHTMPSVARRLGMSISTVKRIKKRKGVKPGKASDALVSAQRVELASLLDEEGLKHQLTSLIEDELALAHELRERVLEALEAAKPPDNTQAWGMHLRGLTAASTALKNTSDILHRAIGLSQSRDDSASLPELVVRPLTEDEAVAIRASVSRHAFEDDEEGGSIDNSDVVELC</sequence>